<dbReference type="GO" id="GO:0061710">
    <property type="term" value="F:L-threonylcarbamoyladenylate synthase"/>
    <property type="evidence" value="ECO:0007669"/>
    <property type="project" value="UniProtKB-EC"/>
</dbReference>
<evidence type="ECO:0000256" key="6">
    <source>
        <dbReference type="ARBA" id="ARBA00022679"/>
    </source>
</evidence>
<dbReference type="PANTHER" id="PTHR17490:SF16">
    <property type="entry name" value="THREONYLCARBAMOYL-AMP SYNTHASE"/>
    <property type="match status" value="1"/>
</dbReference>
<dbReference type="PIRSF" id="PIRSF004930">
    <property type="entry name" value="Tln_factor_SUA5"/>
    <property type="match status" value="1"/>
</dbReference>
<dbReference type="Proteomes" id="UP000287233">
    <property type="component" value="Chromosome"/>
</dbReference>
<dbReference type="Pfam" id="PF03481">
    <property type="entry name" value="Sua5_C"/>
    <property type="match status" value="1"/>
</dbReference>
<evidence type="ECO:0000256" key="5">
    <source>
        <dbReference type="ARBA" id="ARBA00022490"/>
    </source>
</evidence>
<dbReference type="GO" id="GO:0005524">
    <property type="term" value="F:ATP binding"/>
    <property type="evidence" value="ECO:0007669"/>
    <property type="project" value="UniProtKB-UniRule"/>
</dbReference>
<dbReference type="InterPro" id="IPR017945">
    <property type="entry name" value="DHBP_synth_RibB-like_a/b_dom"/>
</dbReference>
<comment type="subcellular location">
    <subcellularLocation>
        <location evidence="1 13">Cytoplasm</location>
    </subcellularLocation>
</comment>
<evidence type="ECO:0000256" key="8">
    <source>
        <dbReference type="ARBA" id="ARBA00022695"/>
    </source>
</evidence>
<feature type="domain" description="YrdC-like" evidence="15">
    <location>
        <begin position="10"/>
        <end position="196"/>
    </location>
</feature>
<dbReference type="Gene3D" id="3.40.50.11030">
    <property type="entry name" value="Threonylcarbamoyl-AMP synthase, C-terminal domain"/>
    <property type="match status" value="1"/>
</dbReference>
<evidence type="ECO:0000256" key="4">
    <source>
        <dbReference type="ARBA" id="ARBA00015492"/>
    </source>
</evidence>
<evidence type="ECO:0000313" key="17">
    <source>
        <dbReference type="Proteomes" id="UP000287233"/>
    </source>
</evidence>
<proteinExistence type="inferred from homology"/>
<dbReference type="Gene3D" id="3.90.870.10">
    <property type="entry name" value="DHBP synthase"/>
    <property type="match status" value="1"/>
</dbReference>
<comment type="catalytic activity">
    <reaction evidence="12 13">
        <text>L-threonine + hydrogencarbonate + ATP = L-threonylcarbamoyladenylate + diphosphate + H2O</text>
        <dbReference type="Rhea" id="RHEA:36407"/>
        <dbReference type="ChEBI" id="CHEBI:15377"/>
        <dbReference type="ChEBI" id="CHEBI:17544"/>
        <dbReference type="ChEBI" id="CHEBI:30616"/>
        <dbReference type="ChEBI" id="CHEBI:33019"/>
        <dbReference type="ChEBI" id="CHEBI:57926"/>
        <dbReference type="ChEBI" id="CHEBI:73682"/>
        <dbReference type="EC" id="2.7.7.87"/>
    </reaction>
</comment>
<evidence type="ECO:0000256" key="12">
    <source>
        <dbReference type="ARBA" id="ARBA00048366"/>
    </source>
</evidence>
<dbReference type="InterPro" id="IPR006070">
    <property type="entry name" value="Sua5-like_dom"/>
</dbReference>
<dbReference type="GO" id="GO:0003725">
    <property type="term" value="F:double-stranded RNA binding"/>
    <property type="evidence" value="ECO:0007669"/>
    <property type="project" value="UniProtKB-UniRule"/>
</dbReference>
<keyword evidence="8 13" id="KW-0548">Nucleotidyltransferase</keyword>
<dbReference type="GO" id="GO:0005737">
    <property type="term" value="C:cytoplasm"/>
    <property type="evidence" value="ECO:0007669"/>
    <property type="project" value="UniProtKB-SubCell"/>
</dbReference>
<feature type="binding site" evidence="14">
    <location>
        <position position="138"/>
    </location>
    <ligand>
        <name>L-threonine</name>
        <dbReference type="ChEBI" id="CHEBI:57926"/>
    </ligand>
</feature>
<dbReference type="Pfam" id="PF01300">
    <property type="entry name" value="Sua5_yciO_yrdC"/>
    <property type="match status" value="1"/>
</dbReference>
<feature type="binding site" evidence="14">
    <location>
        <position position="64"/>
    </location>
    <ligand>
        <name>L-threonine</name>
        <dbReference type="ChEBI" id="CHEBI:57926"/>
    </ligand>
</feature>
<name>A0A410FS39_BIPS1</name>
<keyword evidence="5 13" id="KW-0963">Cytoplasm</keyword>
<evidence type="ECO:0000256" key="10">
    <source>
        <dbReference type="ARBA" id="ARBA00022840"/>
    </source>
</evidence>
<keyword evidence="9 13" id="KW-0547">Nucleotide-binding</keyword>
<dbReference type="GO" id="GO:0000049">
    <property type="term" value="F:tRNA binding"/>
    <property type="evidence" value="ECO:0007669"/>
    <property type="project" value="TreeGrafter"/>
</dbReference>
<dbReference type="SUPFAM" id="SSF55821">
    <property type="entry name" value="YrdC/RibB"/>
    <property type="match status" value="1"/>
</dbReference>
<evidence type="ECO:0000256" key="1">
    <source>
        <dbReference type="ARBA" id="ARBA00004496"/>
    </source>
</evidence>
<gene>
    <name evidence="16" type="ORF">BIP78_0013</name>
</gene>
<evidence type="ECO:0000256" key="11">
    <source>
        <dbReference type="ARBA" id="ARBA00029774"/>
    </source>
</evidence>
<keyword evidence="7 13" id="KW-0819">tRNA processing</keyword>
<evidence type="ECO:0000256" key="13">
    <source>
        <dbReference type="PIRNR" id="PIRNR004930"/>
    </source>
</evidence>
<feature type="binding site" evidence="14">
    <location>
        <position position="178"/>
    </location>
    <ligand>
        <name>L-threonine</name>
        <dbReference type="ChEBI" id="CHEBI:57926"/>
    </ligand>
</feature>
<evidence type="ECO:0000256" key="9">
    <source>
        <dbReference type="ARBA" id="ARBA00022741"/>
    </source>
</evidence>
<feature type="binding site" evidence="14">
    <location>
        <position position="227"/>
    </location>
    <ligand>
        <name>ATP</name>
        <dbReference type="ChEBI" id="CHEBI:30616"/>
    </ligand>
</feature>
<feature type="binding site" evidence="14">
    <location>
        <position position="192"/>
    </location>
    <ligand>
        <name>ATP</name>
        <dbReference type="ChEBI" id="CHEBI:30616"/>
    </ligand>
</feature>
<reference evidence="17" key="1">
    <citation type="submission" date="2018-12" db="EMBL/GenBank/DDBJ databases">
        <title>Complete genome sequence of an uncultured bacterium of the candidate phylum Bipolaricaulota.</title>
        <authorList>
            <person name="Kadnikov V.V."/>
            <person name="Mardanov A.V."/>
            <person name="Beletsky A.V."/>
            <person name="Frank Y.A."/>
            <person name="Karnachuk O.V."/>
            <person name="Ravin N.V."/>
        </authorList>
    </citation>
    <scope>NUCLEOTIDE SEQUENCE [LARGE SCALE GENOMIC DNA]</scope>
</reference>
<evidence type="ECO:0000313" key="16">
    <source>
        <dbReference type="EMBL" id="QAA75781.1"/>
    </source>
</evidence>
<dbReference type="InterPro" id="IPR005145">
    <property type="entry name" value="Sua5_C"/>
</dbReference>
<comment type="similarity">
    <text evidence="2 13">Belongs to the SUA5 family.</text>
</comment>
<dbReference type="InterPro" id="IPR038385">
    <property type="entry name" value="Sua5/YwlC_C"/>
</dbReference>
<dbReference type="EMBL" id="CP034928">
    <property type="protein sequence ID" value="QAA75781.1"/>
    <property type="molecule type" value="Genomic_DNA"/>
</dbReference>
<feature type="binding site" evidence="14">
    <location>
        <position position="55"/>
    </location>
    <ligand>
        <name>ATP</name>
        <dbReference type="ChEBI" id="CHEBI:30616"/>
    </ligand>
</feature>
<feature type="binding site" evidence="14">
    <location>
        <position position="114"/>
    </location>
    <ligand>
        <name>ATP</name>
        <dbReference type="ChEBI" id="CHEBI:30616"/>
    </ligand>
</feature>
<feature type="binding site" evidence="14">
    <location>
        <position position="148"/>
    </location>
    <ligand>
        <name>ATP</name>
        <dbReference type="ChEBI" id="CHEBI:30616"/>
    </ligand>
</feature>
<dbReference type="PANTHER" id="PTHR17490">
    <property type="entry name" value="SUA5"/>
    <property type="match status" value="1"/>
</dbReference>
<feature type="binding site" evidence="14">
    <location>
        <position position="140"/>
    </location>
    <ligand>
        <name>ATP</name>
        <dbReference type="ChEBI" id="CHEBI:30616"/>
    </ligand>
</feature>
<evidence type="ECO:0000256" key="14">
    <source>
        <dbReference type="PIRSR" id="PIRSR004930-1"/>
    </source>
</evidence>
<dbReference type="InterPro" id="IPR050156">
    <property type="entry name" value="TC-AMP_synthase_SUA5"/>
</dbReference>
<dbReference type="InterPro" id="IPR010923">
    <property type="entry name" value="T(6)A37_SUA5"/>
</dbReference>
<evidence type="ECO:0000259" key="15">
    <source>
        <dbReference type="PROSITE" id="PS51163"/>
    </source>
</evidence>
<dbReference type="EC" id="2.7.7.87" evidence="3 13"/>
<dbReference type="NCBIfam" id="TIGR00057">
    <property type="entry name" value="L-threonylcarbamoyladenylate synthase"/>
    <property type="match status" value="1"/>
</dbReference>
<feature type="binding site" evidence="14">
    <location>
        <position position="32"/>
    </location>
    <ligand>
        <name>L-threonine</name>
        <dbReference type="ChEBI" id="CHEBI:57926"/>
    </ligand>
</feature>
<evidence type="ECO:0000256" key="2">
    <source>
        <dbReference type="ARBA" id="ARBA00007663"/>
    </source>
</evidence>
<comment type="function">
    <text evidence="13">Required for the formation of a threonylcarbamoyl group on adenosine at position 37 (t(6)A37) in tRNAs that read codons beginning with adenine.</text>
</comment>
<dbReference type="GO" id="GO:0008033">
    <property type="term" value="P:tRNA processing"/>
    <property type="evidence" value="ECO:0007669"/>
    <property type="project" value="UniProtKB-KW"/>
</dbReference>
<feature type="binding site" evidence="14">
    <location>
        <position position="118"/>
    </location>
    <ligand>
        <name>ATP</name>
        <dbReference type="ChEBI" id="CHEBI:30616"/>
    </ligand>
</feature>
<dbReference type="FunFam" id="3.90.870.10:FF:000009">
    <property type="entry name" value="Threonylcarbamoyl-AMP synthase, putative"/>
    <property type="match status" value="1"/>
</dbReference>
<dbReference type="GO" id="GO:0006450">
    <property type="term" value="P:regulation of translational fidelity"/>
    <property type="evidence" value="ECO:0007669"/>
    <property type="project" value="TreeGrafter"/>
</dbReference>
<dbReference type="AlphaFoldDB" id="A0A410FS39"/>
<accession>A0A410FS39</accession>
<protein>
    <recommendedName>
        <fullName evidence="4 13">Threonylcarbamoyl-AMP synthase</fullName>
        <shortName evidence="13">TC-AMP synthase</shortName>
        <ecNumber evidence="3 13">2.7.7.87</ecNumber>
    </recommendedName>
    <alternativeName>
        <fullName evidence="11 13">L-threonylcarbamoyladenylate synthase</fullName>
    </alternativeName>
</protein>
<evidence type="ECO:0000256" key="7">
    <source>
        <dbReference type="ARBA" id="ARBA00022694"/>
    </source>
</evidence>
<keyword evidence="6 13" id="KW-0808">Transferase</keyword>
<dbReference type="KEGG" id="bih:BIP78_0013"/>
<dbReference type="PROSITE" id="PS51163">
    <property type="entry name" value="YRDC"/>
    <property type="match status" value="1"/>
</dbReference>
<organism evidence="16 17">
    <name type="scientific">Bipolaricaulis sibiricus</name>
    <dbReference type="NCBI Taxonomy" id="2501609"/>
    <lineage>
        <taxon>Bacteria</taxon>
        <taxon>Candidatus Bipolaricaulota</taxon>
        <taxon>Candidatus Bipolaricaulia</taxon>
        <taxon>Candidatus Bipolaricaulales</taxon>
        <taxon>Candidatus Bipolaricaulaceae</taxon>
        <taxon>Candidatus Bipolaricaulis</taxon>
    </lineage>
</organism>
<evidence type="ECO:0000256" key="3">
    <source>
        <dbReference type="ARBA" id="ARBA00012584"/>
    </source>
</evidence>
<sequence>METRVFAPDEEGIAAAAEVIRRRGTVAFPTETVYGLGADALSARAVARVFAAKERPRFDPVIVHVAAPDDADQLWTTIPPQARELMERFWPGPLTLILPRRRRVPSIVTAGLSTVGVRMPDHPVALGLIRAAGCPIAAPSANRFGRLSPTHHDDVLDQLNGRIDGLIAGGASPVGIESTVVSLADEVPVVLRPGGTPLESLRECLPDLRMAPATGPSASPGTLARHYVPATPLFLLERGPIPDGSEALERQACGFLAFREAWTGFGRVEVLSPSGDLVEAGARFFATIHRLDRVGLSAIVAEPVPEEGLGVAMMDRLRRAAMGKAYVGEEQVWWAR</sequence>
<keyword evidence="10 13" id="KW-0067">ATP-binding</keyword>